<dbReference type="Gene3D" id="3.20.20.70">
    <property type="entry name" value="Aldolase class I"/>
    <property type="match status" value="1"/>
</dbReference>
<gene>
    <name evidence="9" type="ORF">RSPPHO_00259</name>
</gene>
<dbReference type="InterPro" id="IPR023867">
    <property type="entry name" value="Sulphatase_maturase_rSAM"/>
</dbReference>
<dbReference type="Proteomes" id="UP000033220">
    <property type="component" value="Chromosome DSM 122"/>
</dbReference>
<dbReference type="Pfam" id="PF04055">
    <property type="entry name" value="Radical_SAM"/>
    <property type="match status" value="1"/>
</dbReference>
<dbReference type="SFLD" id="SFLDG01067">
    <property type="entry name" value="SPASM/twitch_domain_containing"/>
    <property type="match status" value="1"/>
</dbReference>
<dbReference type="eggNOG" id="COG0641">
    <property type="taxonomic scope" value="Bacteria"/>
</dbReference>
<evidence type="ECO:0000256" key="3">
    <source>
        <dbReference type="ARBA" id="ARBA00022723"/>
    </source>
</evidence>
<evidence type="ECO:0000256" key="5">
    <source>
        <dbReference type="ARBA" id="ARBA00023014"/>
    </source>
</evidence>
<dbReference type="PANTHER" id="PTHR43273">
    <property type="entry name" value="ANAEROBIC SULFATASE-MATURATING ENZYME HOMOLOG ASLB-RELATED"/>
    <property type="match status" value="1"/>
</dbReference>
<dbReference type="SFLD" id="SFLDS00029">
    <property type="entry name" value="Radical_SAM"/>
    <property type="match status" value="1"/>
</dbReference>
<dbReference type="InterPro" id="IPR058240">
    <property type="entry name" value="rSAM_sf"/>
</dbReference>
<evidence type="ECO:0000256" key="1">
    <source>
        <dbReference type="ARBA" id="ARBA00001966"/>
    </source>
</evidence>
<evidence type="ECO:0000256" key="7">
    <source>
        <dbReference type="SAM" id="MobiDB-lite"/>
    </source>
</evidence>
<evidence type="ECO:0000256" key="2">
    <source>
        <dbReference type="ARBA" id="ARBA00022691"/>
    </source>
</evidence>
<evidence type="ECO:0000256" key="4">
    <source>
        <dbReference type="ARBA" id="ARBA00023004"/>
    </source>
</evidence>
<sequence>MGDFYWNSQRRRLARKKHVSRTLSYVVVVPTLRCDLDCCYCQASRAPLSASEADWSSDTLARFLAFLDSLPGDRMLIEFQGGEPTLRLDLVEAVIAHARRRFRETHFVLCSNLARGADVVRPLLAAADVSLSTSLDGPPDLQQKKPNPDSGADAGFFSGF</sequence>
<dbReference type="AlphaFoldDB" id="H6SN09"/>
<dbReference type="HOGENOM" id="CLU_1650802_0_0_5"/>
<proteinExistence type="inferred from homology"/>
<keyword evidence="5" id="KW-0411">Iron-sulfur</keyword>
<evidence type="ECO:0000259" key="8">
    <source>
        <dbReference type="Pfam" id="PF04055"/>
    </source>
</evidence>
<keyword evidence="2" id="KW-0949">S-adenosyl-L-methionine</keyword>
<comment type="similarity">
    <text evidence="6">Belongs to the radical SAM superfamily. Anaerobic sulfatase-maturating enzyme family.</text>
</comment>
<dbReference type="InterPro" id="IPR007197">
    <property type="entry name" value="rSAM"/>
</dbReference>
<accession>H6SN09</accession>
<dbReference type="CDD" id="cd01335">
    <property type="entry name" value="Radical_SAM"/>
    <property type="match status" value="1"/>
</dbReference>
<feature type="region of interest" description="Disordered" evidence="7">
    <location>
        <begin position="135"/>
        <end position="160"/>
    </location>
</feature>
<dbReference type="SUPFAM" id="SSF102114">
    <property type="entry name" value="Radical SAM enzymes"/>
    <property type="match status" value="1"/>
</dbReference>
<keyword evidence="4" id="KW-0408">Iron</keyword>
<dbReference type="InterPro" id="IPR013785">
    <property type="entry name" value="Aldolase_TIM"/>
</dbReference>
<protein>
    <submittedName>
        <fullName evidence="9">Hypothetical conserved protein</fullName>
    </submittedName>
</protein>
<evidence type="ECO:0000256" key="6">
    <source>
        <dbReference type="ARBA" id="ARBA00023601"/>
    </source>
</evidence>
<dbReference type="GO" id="GO:0051536">
    <property type="term" value="F:iron-sulfur cluster binding"/>
    <property type="evidence" value="ECO:0007669"/>
    <property type="project" value="UniProtKB-KW"/>
</dbReference>
<feature type="domain" description="Radical SAM core" evidence="8">
    <location>
        <begin position="28"/>
        <end position="145"/>
    </location>
</feature>
<dbReference type="STRING" id="1150469.RSPPHO_00259"/>
<dbReference type="GO" id="GO:0046872">
    <property type="term" value="F:metal ion binding"/>
    <property type="evidence" value="ECO:0007669"/>
    <property type="project" value="UniProtKB-KW"/>
</dbReference>
<dbReference type="EMBL" id="HE663493">
    <property type="protein sequence ID" value="CCG06885.1"/>
    <property type="molecule type" value="Genomic_DNA"/>
</dbReference>
<comment type="cofactor">
    <cofactor evidence="1">
        <name>[4Fe-4S] cluster</name>
        <dbReference type="ChEBI" id="CHEBI:49883"/>
    </cofactor>
</comment>
<dbReference type="KEGG" id="rpm:RSPPHO_00259"/>
<evidence type="ECO:0000313" key="10">
    <source>
        <dbReference type="Proteomes" id="UP000033220"/>
    </source>
</evidence>
<keyword evidence="3" id="KW-0479">Metal-binding</keyword>
<evidence type="ECO:0000313" key="9">
    <source>
        <dbReference type="EMBL" id="CCG06885.1"/>
    </source>
</evidence>
<reference evidence="9 10" key="1">
    <citation type="submission" date="2012-02" db="EMBL/GenBank/DDBJ databases">
        <title>Shotgun genome sequence of Phaeospirillum photometricum DSM 122.</title>
        <authorList>
            <person name="Duquesne K."/>
            <person name="Sturgis J."/>
        </authorList>
    </citation>
    <scope>NUCLEOTIDE SEQUENCE [LARGE SCALE GENOMIC DNA]</scope>
    <source>
        <strain evidence="10">DSM122</strain>
    </source>
</reference>
<dbReference type="PANTHER" id="PTHR43273:SF3">
    <property type="entry name" value="ANAEROBIC SULFATASE-MATURATING ENZYME HOMOLOG ASLB-RELATED"/>
    <property type="match status" value="1"/>
</dbReference>
<keyword evidence="10" id="KW-1185">Reference proteome</keyword>
<organism evidence="9 10">
    <name type="scientific">Pararhodospirillum photometricum DSM 122</name>
    <dbReference type="NCBI Taxonomy" id="1150469"/>
    <lineage>
        <taxon>Bacteria</taxon>
        <taxon>Pseudomonadati</taxon>
        <taxon>Pseudomonadota</taxon>
        <taxon>Alphaproteobacteria</taxon>
        <taxon>Rhodospirillales</taxon>
        <taxon>Rhodospirillaceae</taxon>
        <taxon>Pararhodospirillum</taxon>
    </lineage>
</organism>
<name>H6SN09_PARPM</name>
<dbReference type="PATRIC" id="fig|1150469.3.peg.315"/>
<dbReference type="GO" id="GO:0016491">
    <property type="term" value="F:oxidoreductase activity"/>
    <property type="evidence" value="ECO:0007669"/>
    <property type="project" value="InterPro"/>
</dbReference>